<evidence type="ECO:0000313" key="8">
    <source>
        <dbReference type="EMBL" id="KDF00150.1"/>
    </source>
</evidence>
<dbReference type="SUPFAM" id="SSF47203">
    <property type="entry name" value="Acyl-CoA dehydrogenase C-terminal domain-like"/>
    <property type="match status" value="1"/>
</dbReference>
<keyword evidence="4" id="KW-0274">FAD</keyword>
<dbReference type="Gene3D" id="2.40.110.10">
    <property type="entry name" value="Butyryl-CoA Dehydrogenase, subunit A, domain 2"/>
    <property type="match status" value="1"/>
</dbReference>
<dbReference type="InterPro" id="IPR009075">
    <property type="entry name" value="AcylCo_DH/oxidase_C"/>
</dbReference>
<dbReference type="Pfam" id="PF00441">
    <property type="entry name" value="Acyl-CoA_dh_1"/>
    <property type="match status" value="1"/>
</dbReference>
<keyword evidence="5" id="KW-0560">Oxidoreductase</keyword>
<keyword evidence="3" id="KW-0285">Flavoprotein</keyword>
<sequence length="366" mass="38242">MTALTTEQRDLAEAVTDLMAKRSPEAEVRRLMATDAGYDPGVWAELAGMGLLGLAIPEEFGGSGAGAVEVGLVMEAMGRALLCAPYLSTAVLTTQLLAALGDSDEQADVLPRIAAGELITTVAFAEAGSARPPLASTTTARADGSGWRLSGSKTHVLDAASAGRIYVLAGDGVFALDADAPGLDVSVLSTVDQTRKQGRVVLNDTPARLVGAADSGAEALGQALDLASVALLGEQAGGAMCAMRMAADYAKTRFQFGRAIGSFQAIKHMCADMLLEAESALSAARHVAAAFDASDESRFVDLAAAQAYCSEAFVTVAADSIQVHGGIGFTWEHPAHLYLRRARTDAELFGDPAWHRERYVRLREAQ</sequence>
<keyword evidence="9" id="KW-1185">Reference proteome</keyword>
<dbReference type="EMBL" id="JALN02000001">
    <property type="protein sequence ID" value="KDF00150.1"/>
    <property type="molecule type" value="Genomic_DNA"/>
</dbReference>
<dbReference type="STRING" id="1440774.Y900_014670"/>
<dbReference type="OrthoDB" id="8677713at2"/>
<dbReference type="InterPro" id="IPR046373">
    <property type="entry name" value="Acyl-CoA_Oxase/DH_mid-dom_sf"/>
</dbReference>
<dbReference type="InterPro" id="IPR009100">
    <property type="entry name" value="AcylCoA_DH/oxidase_NM_dom_sf"/>
</dbReference>
<dbReference type="InterPro" id="IPR037069">
    <property type="entry name" value="AcylCoA_DH/ox_N_sf"/>
</dbReference>
<dbReference type="GO" id="GO:0050660">
    <property type="term" value="F:flavin adenine dinucleotide binding"/>
    <property type="evidence" value="ECO:0007669"/>
    <property type="project" value="InterPro"/>
</dbReference>
<dbReference type="CDD" id="cd00567">
    <property type="entry name" value="ACAD"/>
    <property type="match status" value="1"/>
</dbReference>
<dbReference type="RefSeq" id="WP_036342718.1">
    <property type="nucleotide sequence ID" value="NZ_JALN02000001.1"/>
</dbReference>
<evidence type="ECO:0000256" key="1">
    <source>
        <dbReference type="ARBA" id="ARBA00001974"/>
    </source>
</evidence>
<feature type="domain" description="Acyl-CoA dehydrogenase/oxidase N-terminal" evidence="7">
    <location>
        <begin position="5"/>
        <end position="117"/>
    </location>
</feature>
<dbReference type="PANTHER" id="PTHR43884:SF20">
    <property type="entry name" value="ACYL-COA DEHYDROGENASE FADE28"/>
    <property type="match status" value="1"/>
</dbReference>
<evidence type="ECO:0000256" key="4">
    <source>
        <dbReference type="ARBA" id="ARBA00022827"/>
    </source>
</evidence>
<comment type="cofactor">
    <cofactor evidence="1">
        <name>FAD</name>
        <dbReference type="ChEBI" id="CHEBI:57692"/>
    </cofactor>
</comment>
<protein>
    <submittedName>
        <fullName evidence="8">Acyl-CoA dehydrogenase</fullName>
    </submittedName>
</protein>
<dbReference type="SUPFAM" id="SSF56645">
    <property type="entry name" value="Acyl-CoA dehydrogenase NM domain-like"/>
    <property type="match status" value="1"/>
</dbReference>
<dbReference type="GO" id="GO:0003995">
    <property type="term" value="F:acyl-CoA dehydrogenase activity"/>
    <property type="evidence" value="ECO:0007669"/>
    <property type="project" value="TreeGrafter"/>
</dbReference>
<proteinExistence type="inferred from homology"/>
<evidence type="ECO:0000256" key="3">
    <source>
        <dbReference type="ARBA" id="ARBA00022630"/>
    </source>
</evidence>
<dbReference type="Gene3D" id="1.20.140.10">
    <property type="entry name" value="Butyryl-CoA Dehydrogenase, subunit A, domain 3"/>
    <property type="match status" value="1"/>
</dbReference>
<accession>A0A064CHQ8</accession>
<dbReference type="Gene3D" id="1.10.540.10">
    <property type="entry name" value="Acyl-CoA dehydrogenase/oxidase, N-terminal domain"/>
    <property type="match status" value="1"/>
</dbReference>
<dbReference type="PANTHER" id="PTHR43884">
    <property type="entry name" value="ACYL-COA DEHYDROGENASE"/>
    <property type="match status" value="1"/>
</dbReference>
<feature type="domain" description="Acyl-CoA dehydrogenase/oxidase C-terminal" evidence="6">
    <location>
        <begin position="215"/>
        <end position="357"/>
    </location>
</feature>
<dbReference type="AlphaFoldDB" id="A0A064CHQ8"/>
<dbReference type="Proteomes" id="UP000022835">
    <property type="component" value="Unassembled WGS sequence"/>
</dbReference>
<evidence type="ECO:0000256" key="2">
    <source>
        <dbReference type="ARBA" id="ARBA00009347"/>
    </source>
</evidence>
<organism evidence="8 9">
    <name type="scientific">Mycolicibacterium aromaticivorans JS19b1 = JCM 16368</name>
    <dbReference type="NCBI Taxonomy" id="1440774"/>
    <lineage>
        <taxon>Bacteria</taxon>
        <taxon>Bacillati</taxon>
        <taxon>Actinomycetota</taxon>
        <taxon>Actinomycetes</taxon>
        <taxon>Mycobacteriales</taxon>
        <taxon>Mycobacteriaceae</taxon>
        <taxon>Mycolicibacterium</taxon>
    </lineage>
</organism>
<dbReference type="Pfam" id="PF02771">
    <property type="entry name" value="Acyl-CoA_dh_N"/>
    <property type="match status" value="1"/>
</dbReference>
<dbReference type="InterPro" id="IPR036250">
    <property type="entry name" value="AcylCo_DH-like_C"/>
</dbReference>
<comment type="similarity">
    <text evidence="2">Belongs to the acyl-CoA dehydrogenase family.</text>
</comment>
<dbReference type="InterPro" id="IPR013786">
    <property type="entry name" value="AcylCoA_DH/ox_N"/>
</dbReference>
<dbReference type="eggNOG" id="COG1960">
    <property type="taxonomic scope" value="Bacteria"/>
</dbReference>
<evidence type="ECO:0000259" key="7">
    <source>
        <dbReference type="Pfam" id="PF02771"/>
    </source>
</evidence>
<comment type="caution">
    <text evidence="8">The sequence shown here is derived from an EMBL/GenBank/DDBJ whole genome shotgun (WGS) entry which is preliminary data.</text>
</comment>
<gene>
    <name evidence="8" type="ORF">Y900_014670</name>
</gene>
<name>A0A064CHQ8_9MYCO</name>
<evidence type="ECO:0000313" key="9">
    <source>
        <dbReference type="Proteomes" id="UP000022835"/>
    </source>
</evidence>
<reference evidence="8" key="1">
    <citation type="submission" date="2014-05" db="EMBL/GenBank/DDBJ databases">
        <title>Genome sequence of Mycobacterium aromaticivorans strain JS19b1T (= DSM 45407T).</title>
        <authorList>
            <person name="Kwak Y."/>
            <person name="Park G.-S."/>
            <person name="Li Q.X."/>
            <person name="Lee S.-E."/>
            <person name="Shin J.-H."/>
        </authorList>
    </citation>
    <scope>NUCLEOTIDE SEQUENCE [LARGE SCALE GENOMIC DNA]</scope>
    <source>
        <strain evidence="8">JS19b1</strain>
    </source>
</reference>
<evidence type="ECO:0000259" key="6">
    <source>
        <dbReference type="Pfam" id="PF00441"/>
    </source>
</evidence>
<evidence type="ECO:0000256" key="5">
    <source>
        <dbReference type="ARBA" id="ARBA00023002"/>
    </source>
</evidence>